<evidence type="ECO:0000259" key="17">
    <source>
        <dbReference type="Pfam" id="PF13445"/>
    </source>
</evidence>
<evidence type="ECO:0000256" key="14">
    <source>
        <dbReference type="ARBA" id="ARBA00029692"/>
    </source>
</evidence>
<evidence type="ECO:0000256" key="9">
    <source>
        <dbReference type="ARBA" id="ARBA00022833"/>
    </source>
</evidence>
<keyword evidence="8" id="KW-0863">Zinc-finger</keyword>
<keyword evidence="5" id="KW-0813">Transport</keyword>
<evidence type="ECO:0000256" key="3">
    <source>
        <dbReference type="ARBA" id="ARBA00008704"/>
    </source>
</evidence>
<dbReference type="GO" id="GO:0006513">
    <property type="term" value="P:protein monoubiquitination"/>
    <property type="evidence" value="ECO:0007669"/>
    <property type="project" value="TreeGrafter"/>
</dbReference>
<proteinExistence type="inferred from homology"/>
<keyword evidence="11" id="KW-1133">Transmembrane helix</keyword>
<dbReference type="GO" id="GO:0005778">
    <property type="term" value="C:peroxisomal membrane"/>
    <property type="evidence" value="ECO:0007669"/>
    <property type="project" value="UniProtKB-SubCell"/>
</dbReference>
<keyword evidence="6" id="KW-0812">Transmembrane</keyword>
<dbReference type="AlphaFoldDB" id="A0AAV7KLL8"/>
<dbReference type="Gene3D" id="3.30.40.10">
    <property type="entry name" value="Zinc/RING finger domain, C3HC4 (zinc finger)"/>
    <property type="match status" value="1"/>
</dbReference>
<dbReference type="EMBL" id="JAKMXF010000003">
    <property type="protein sequence ID" value="KAI6661903.1"/>
    <property type="molecule type" value="Genomic_DNA"/>
</dbReference>
<comment type="caution">
    <text evidence="18">The sequence shown here is derived from an EMBL/GenBank/DDBJ whole genome shotgun (WGS) entry which is preliminary data.</text>
</comment>
<dbReference type="Proteomes" id="UP001165289">
    <property type="component" value="Unassembled WGS sequence"/>
</dbReference>
<evidence type="ECO:0000256" key="5">
    <source>
        <dbReference type="ARBA" id="ARBA00022448"/>
    </source>
</evidence>
<dbReference type="PANTHER" id="PTHR12888">
    <property type="entry name" value="PEROXISOME ASSEMBLY PROTEIN 12 PEROXIN-12"/>
    <property type="match status" value="1"/>
</dbReference>
<keyword evidence="12 15" id="KW-0472">Membrane</keyword>
<keyword evidence="19" id="KW-1185">Reference proteome</keyword>
<evidence type="ECO:0000256" key="6">
    <source>
        <dbReference type="ARBA" id="ARBA00022692"/>
    </source>
</evidence>
<dbReference type="SUPFAM" id="SSF57850">
    <property type="entry name" value="RING/U-box"/>
    <property type="match status" value="1"/>
</dbReference>
<evidence type="ECO:0000256" key="15">
    <source>
        <dbReference type="PIRNR" id="PIRNR038074"/>
    </source>
</evidence>
<dbReference type="GO" id="GO:0016558">
    <property type="term" value="P:protein import into peroxisome matrix"/>
    <property type="evidence" value="ECO:0007669"/>
    <property type="project" value="UniProtKB-UniRule"/>
</dbReference>
<organism evidence="18 19">
    <name type="scientific">Oopsacas minuta</name>
    <dbReference type="NCBI Taxonomy" id="111878"/>
    <lineage>
        <taxon>Eukaryota</taxon>
        <taxon>Metazoa</taxon>
        <taxon>Porifera</taxon>
        <taxon>Hexactinellida</taxon>
        <taxon>Hexasterophora</taxon>
        <taxon>Lyssacinosida</taxon>
        <taxon>Leucopsacidae</taxon>
        <taxon>Oopsacas</taxon>
    </lineage>
</organism>
<evidence type="ECO:0000256" key="8">
    <source>
        <dbReference type="ARBA" id="ARBA00022771"/>
    </source>
</evidence>
<evidence type="ECO:0000259" key="16">
    <source>
        <dbReference type="Pfam" id="PF04757"/>
    </source>
</evidence>
<feature type="domain" description="Pex N-terminal" evidence="16">
    <location>
        <begin position="29"/>
        <end position="262"/>
    </location>
</feature>
<evidence type="ECO:0000256" key="7">
    <source>
        <dbReference type="ARBA" id="ARBA00022723"/>
    </source>
</evidence>
<evidence type="ECO:0000256" key="11">
    <source>
        <dbReference type="ARBA" id="ARBA00022989"/>
    </source>
</evidence>
<dbReference type="GO" id="GO:1990429">
    <property type="term" value="C:peroxisomal importomer complex"/>
    <property type="evidence" value="ECO:0007669"/>
    <property type="project" value="TreeGrafter"/>
</dbReference>
<evidence type="ECO:0000256" key="12">
    <source>
        <dbReference type="ARBA" id="ARBA00023136"/>
    </source>
</evidence>
<protein>
    <recommendedName>
        <fullName evidence="4 15">Peroxisome assembly protein 12</fullName>
    </recommendedName>
    <alternativeName>
        <fullName evidence="14 15">Peroxin-12</fullName>
    </alternativeName>
</protein>
<dbReference type="InterPro" id="IPR013083">
    <property type="entry name" value="Znf_RING/FYVE/PHD"/>
</dbReference>
<evidence type="ECO:0000256" key="13">
    <source>
        <dbReference type="ARBA" id="ARBA00023140"/>
    </source>
</evidence>
<gene>
    <name evidence="18" type="ORF">LOD99_9674</name>
</gene>
<evidence type="ECO:0000313" key="18">
    <source>
        <dbReference type="EMBL" id="KAI6661903.1"/>
    </source>
</evidence>
<comment type="subcellular location">
    <subcellularLocation>
        <location evidence="1">Peroxisome membrane</location>
        <topology evidence="1">Multi-pass membrane protein</topology>
    </subcellularLocation>
</comment>
<dbReference type="InterPro" id="IPR027370">
    <property type="entry name" value="Znf-RING_euk"/>
</dbReference>
<evidence type="ECO:0000256" key="10">
    <source>
        <dbReference type="ARBA" id="ARBA00022927"/>
    </source>
</evidence>
<evidence type="ECO:0000313" key="19">
    <source>
        <dbReference type="Proteomes" id="UP001165289"/>
    </source>
</evidence>
<comment type="similarity">
    <text evidence="3 15">Belongs to the pex2/pex10/pex12 family.</text>
</comment>
<keyword evidence="7" id="KW-0479">Metal-binding</keyword>
<comment type="function">
    <text evidence="15">Component of a retrotranslocation channel required for peroxisome organization by mediating export of the PEX5 receptor from peroxisomes to the cytosol, thereby promoting PEX5 recycling.</text>
</comment>
<comment type="pathway">
    <text evidence="2">Protein modification; protein ubiquitination.</text>
</comment>
<feature type="domain" description="Zinc finger RING-type eukaryotic" evidence="17">
    <location>
        <begin position="292"/>
        <end position="328"/>
    </location>
</feature>
<dbReference type="PIRSF" id="PIRSF038074">
    <property type="entry name" value="Peroxisome_assembly_p12"/>
    <property type="match status" value="1"/>
</dbReference>
<sequence length="347" mass="39911">MAEEGAHVNVASSQANRPTIFELIAQDGMQQCLKPAFKFVSRNLTENYPQRLSNLFSYFDEIYLIFDLFLQGHHIATYNASFGEHFYGLQRCFSPNLLDTYLRDTSVTKETVLNIRGKFLSLISLCLVPYIYDKLEQKFLIIQEKESNFEILTSKEENFLKIFRYSSAILQIISIIFKISYLTRKTEFFNFILFLQSLKISRILESDQSDSSLPYFSQFSTRTNLRNFILIPFGAANLIGYSFSHILPFGAFLVKFLQHWYAHHDKGIFEIFKTRLPIPPPPPKAHTDSTKCPICNQDMHNPSVVLPSGWVYCYQCITNQIRSEGKCPCSGLAASIDDVVRIYSGVL</sequence>
<dbReference type="GO" id="GO:0008270">
    <property type="term" value="F:zinc ion binding"/>
    <property type="evidence" value="ECO:0007669"/>
    <property type="project" value="UniProtKB-KW"/>
</dbReference>
<dbReference type="GO" id="GO:0004842">
    <property type="term" value="F:ubiquitin-protein transferase activity"/>
    <property type="evidence" value="ECO:0007669"/>
    <property type="project" value="TreeGrafter"/>
</dbReference>
<evidence type="ECO:0000256" key="4">
    <source>
        <dbReference type="ARBA" id="ARBA00018980"/>
    </source>
</evidence>
<keyword evidence="13 15" id="KW-0576">Peroxisome</keyword>
<dbReference type="InterPro" id="IPR006845">
    <property type="entry name" value="Pex_N"/>
</dbReference>
<reference evidence="18 19" key="1">
    <citation type="journal article" date="2023" name="BMC Biol.">
        <title>The compact genome of the sponge Oopsacas minuta (Hexactinellida) is lacking key metazoan core genes.</title>
        <authorList>
            <person name="Santini S."/>
            <person name="Schenkelaars Q."/>
            <person name="Jourda C."/>
            <person name="Duchesne M."/>
            <person name="Belahbib H."/>
            <person name="Rocher C."/>
            <person name="Selva M."/>
            <person name="Riesgo A."/>
            <person name="Vervoort M."/>
            <person name="Leys S.P."/>
            <person name="Kodjabachian L."/>
            <person name="Le Bivic A."/>
            <person name="Borchiellini C."/>
            <person name="Claverie J.M."/>
            <person name="Renard E."/>
        </authorList>
    </citation>
    <scope>NUCLEOTIDE SEQUENCE [LARGE SCALE GENOMIC DNA]</scope>
    <source>
        <strain evidence="18">SPO-2</strain>
    </source>
</reference>
<dbReference type="Pfam" id="PF04757">
    <property type="entry name" value="Pex2_Pex12"/>
    <property type="match status" value="1"/>
</dbReference>
<accession>A0AAV7KLL8</accession>
<dbReference type="Pfam" id="PF13445">
    <property type="entry name" value="zf-RING_UBOX"/>
    <property type="match status" value="1"/>
</dbReference>
<name>A0AAV7KLL8_9METZ</name>
<dbReference type="PANTHER" id="PTHR12888:SF0">
    <property type="entry name" value="PEROXISOME ASSEMBLY PROTEIN 12"/>
    <property type="match status" value="1"/>
</dbReference>
<evidence type="ECO:0000256" key="1">
    <source>
        <dbReference type="ARBA" id="ARBA00004585"/>
    </source>
</evidence>
<keyword evidence="9" id="KW-0862">Zinc</keyword>
<dbReference type="InterPro" id="IPR017375">
    <property type="entry name" value="PEX12"/>
</dbReference>
<evidence type="ECO:0000256" key="2">
    <source>
        <dbReference type="ARBA" id="ARBA00004906"/>
    </source>
</evidence>
<keyword evidence="10" id="KW-0653">Protein transport</keyword>